<evidence type="ECO:0000313" key="5">
    <source>
        <dbReference type="EMBL" id="AKS42607.1"/>
    </source>
</evidence>
<evidence type="ECO:0000256" key="3">
    <source>
        <dbReference type="ARBA" id="ARBA00022801"/>
    </source>
</evidence>
<dbReference type="SUPFAM" id="SSF52540">
    <property type="entry name" value="P-loop containing nucleoside triphosphate hydrolases"/>
    <property type="match status" value="1"/>
</dbReference>
<evidence type="ECO:0000256" key="2">
    <source>
        <dbReference type="ARBA" id="ARBA00022741"/>
    </source>
</evidence>
<protein>
    <submittedName>
        <fullName evidence="5">GTP-binding protein</fullName>
    </submittedName>
</protein>
<dbReference type="EMBL" id="CP012154">
    <property type="protein sequence ID" value="AKS42607.1"/>
    <property type="molecule type" value="Genomic_DNA"/>
</dbReference>
<dbReference type="Pfam" id="PF03029">
    <property type="entry name" value="ATP_bind_1"/>
    <property type="match status" value="1"/>
</dbReference>
<dbReference type="RefSeq" id="WP_049726158.1">
    <property type="nucleotide sequence ID" value="NZ_CP012154.1"/>
</dbReference>
<dbReference type="GO" id="GO:0016787">
    <property type="term" value="F:hydrolase activity"/>
    <property type="evidence" value="ECO:0007669"/>
    <property type="project" value="UniProtKB-KW"/>
</dbReference>
<dbReference type="GO" id="GO:0005525">
    <property type="term" value="F:GTP binding"/>
    <property type="evidence" value="ECO:0007669"/>
    <property type="project" value="UniProtKB-KW"/>
</dbReference>
<dbReference type="KEGG" id="wma:WM2015_2244"/>
<keyword evidence="6" id="KW-1185">Reference proteome</keyword>
<dbReference type="AlphaFoldDB" id="A0A0K0XYA1"/>
<proteinExistence type="inferred from homology"/>
<dbReference type="InterPro" id="IPR004130">
    <property type="entry name" value="Gpn"/>
</dbReference>
<evidence type="ECO:0000313" key="6">
    <source>
        <dbReference type="Proteomes" id="UP000066624"/>
    </source>
</evidence>
<dbReference type="PANTHER" id="PTHR42708">
    <property type="entry name" value="ATP/GTP-BINDING PROTEIN-RELATED"/>
    <property type="match status" value="1"/>
</dbReference>
<keyword evidence="3" id="KW-0378">Hydrolase</keyword>
<dbReference type="OrthoDB" id="4319884at2"/>
<dbReference type="Gene3D" id="3.40.50.300">
    <property type="entry name" value="P-loop containing nucleotide triphosphate hydrolases"/>
    <property type="match status" value="1"/>
</dbReference>
<name>A0A0K0XYA1_9GAMM</name>
<dbReference type="PANTHER" id="PTHR42708:SF1">
    <property type="entry name" value="GLIDING MOTILITY PROTEIN MGLA"/>
    <property type="match status" value="1"/>
</dbReference>
<evidence type="ECO:0000256" key="1">
    <source>
        <dbReference type="ARBA" id="ARBA00005290"/>
    </source>
</evidence>
<keyword evidence="4" id="KW-0342">GTP-binding</keyword>
<comment type="similarity">
    <text evidence="1">Belongs to the GPN-loop GTPase family.</text>
</comment>
<dbReference type="STRING" id="1579979.WM2015_2244"/>
<dbReference type="Proteomes" id="UP000066624">
    <property type="component" value="Chromosome"/>
</dbReference>
<dbReference type="InterPro" id="IPR027417">
    <property type="entry name" value="P-loop_NTPase"/>
</dbReference>
<keyword evidence="2" id="KW-0547">Nucleotide-binding</keyword>
<sequence>MRGQLDRILFAGPVGAGKTSAIAAVSDSPVSRTEAGASDEVRERKAQTTVAMDYGTLDIDDRTTIQLIGAPGQERFSFMWDILAERAIGLVLLLDHARPDPLGDLEFYLKAFRSLMDRAGSGTVVGITRCDLSEAVDLEPYRLALQEEGLSLPVFEVDARERDDVKVALLALVAELHPMVHRHHSR</sequence>
<accession>A0A0K0XYA1</accession>
<dbReference type="InterPro" id="IPR052705">
    <property type="entry name" value="Gliding_Motility_GTPase"/>
</dbReference>
<evidence type="ECO:0000256" key="4">
    <source>
        <dbReference type="ARBA" id="ARBA00023134"/>
    </source>
</evidence>
<gene>
    <name evidence="5" type="ORF">WM2015_2244</name>
</gene>
<organism evidence="5 6">
    <name type="scientific">Wenzhouxiangella marina</name>
    <dbReference type="NCBI Taxonomy" id="1579979"/>
    <lineage>
        <taxon>Bacteria</taxon>
        <taxon>Pseudomonadati</taxon>
        <taxon>Pseudomonadota</taxon>
        <taxon>Gammaproteobacteria</taxon>
        <taxon>Chromatiales</taxon>
        <taxon>Wenzhouxiangellaceae</taxon>
        <taxon>Wenzhouxiangella</taxon>
    </lineage>
</organism>
<dbReference type="CDD" id="cd00882">
    <property type="entry name" value="Ras_like_GTPase"/>
    <property type="match status" value="1"/>
</dbReference>
<reference evidence="5 6" key="1">
    <citation type="submission" date="2015-07" db="EMBL/GenBank/DDBJ databases">
        <authorList>
            <person name="Noorani M."/>
        </authorList>
    </citation>
    <scope>NUCLEOTIDE SEQUENCE [LARGE SCALE GENOMIC DNA]</scope>
    <source>
        <strain evidence="5 6">KCTC 42284</strain>
    </source>
</reference>
<dbReference type="PATRIC" id="fig|1579979.3.peg.2293"/>